<dbReference type="Gramene" id="Psat02G0426600-T1">
    <property type="protein sequence ID" value="KAI5438461.1"/>
    <property type="gene ID" value="KIW84_024266"/>
</dbReference>
<feature type="compositionally biased region" description="Basic residues" evidence="1">
    <location>
        <begin position="194"/>
        <end position="208"/>
    </location>
</feature>
<organism evidence="2 3">
    <name type="scientific">Pisum sativum</name>
    <name type="common">Garden pea</name>
    <name type="synonym">Lathyrus oleraceus</name>
    <dbReference type="NCBI Taxonomy" id="3888"/>
    <lineage>
        <taxon>Eukaryota</taxon>
        <taxon>Viridiplantae</taxon>
        <taxon>Streptophyta</taxon>
        <taxon>Embryophyta</taxon>
        <taxon>Tracheophyta</taxon>
        <taxon>Spermatophyta</taxon>
        <taxon>Magnoliopsida</taxon>
        <taxon>eudicotyledons</taxon>
        <taxon>Gunneridae</taxon>
        <taxon>Pentapetalae</taxon>
        <taxon>rosids</taxon>
        <taxon>fabids</taxon>
        <taxon>Fabales</taxon>
        <taxon>Fabaceae</taxon>
        <taxon>Papilionoideae</taxon>
        <taxon>50 kb inversion clade</taxon>
        <taxon>NPAAA clade</taxon>
        <taxon>Hologalegina</taxon>
        <taxon>IRL clade</taxon>
        <taxon>Fabeae</taxon>
        <taxon>Lathyrus</taxon>
    </lineage>
</organism>
<dbReference type="AlphaFoldDB" id="A0A9D4YF62"/>
<comment type="caution">
    <text evidence="2">The sequence shown here is derived from an EMBL/GenBank/DDBJ whole genome shotgun (WGS) entry which is preliminary data.</text>
</comment>
<name>A0A9D4YF62_PEA</name>
<dbReference type="Proteomes" id="UP001058974">
    <property type="component" value="Chromosome 2"/>
</dbReference>
<evidence type="ECO:0000313" key="3">
    <source>
        <dbReference type="Proteomes" id="UP001058974"/>
    </source>
</evidence>
<evidence type="ECO:0000256" key="1">
    <source>
        <dbReference type="SAM" id="MobiDB-lite"/>
    </source>
</evidence>
<sequence length="245" mass="27016">MNDPKPLTGVNKPMSMTSLYLDPISIEPNVGMNEDCSATRNVMENVEASRTNNKPRSVTTLSKSSVIFGDRDDVDKNIHVLISQVLGIVPKKNVVSNVSTSLAQQDNNTENPKNNLDVNAPTFSLEKSQDKERYEDITNRLDKNHVDQPTNIVNIEDLDSDDVPIGKRLAPSIAKRFKNRKGQAVGFSNTPSKSVKKKTSVHPTKRWSKLALSEEEGGVKDDGTNGEKANEYITDASDEEETSSD</sequence>
<protein>
    <submittedName>
        <fullName evidence="2">Uncharacterized protein</fullName>
    </submittedName>
</protein>
<feature type="compositionally biased region" description="Basic and acidic residues" evidence="1">
    <location>
        <begin position="217"/>
        <end position="230"/>
    </location>
</feature>
<keyword evidence="3" id="KW-1185">Reference proteome</keyword>
<dbReference type="EMBL" id="JAMSHJ010000002">
    <property type="protein sequence ID" value="KAI5438461.1"/>
    <property type="molecule type" value="Genomic_DNA"/>
</dbReference>
<accession>A0A9D4YF62</accession>
<feature type="region of interest" description="Disordered" evidence="1">
    <location>
        <begin position="181"/>
        <end position="245"/>
    </location>
</feature>
<feature type="compositionally biased region" description="Acidic residues" evidence="1">
    <location>
        <begin position="236"/>
        <end position="245"/>
    </location>
</feature>
<proteinExistence type="predicted"/>
<evidence type="ECO:0000313" key="2">
    <source>
        <dbReference type="EMBL" id="KAI5438461.1"/>
    </source>
</evidence>
<gene>
    <name evidence="2" type="ORF">KIW84_024266</name>
</gene>
<reference evidence="2 3" key="1">
    <citation type="journal article" date="2022" name="Nat. Genet.">
        <title>Improved pea reference genome and pan-genome highlight genomic features and evolutionary characteristics.</title>
        <authorList>
            <person name="Yang T."/>
            <person name="Liu R."/>
            <person name="Luo Y."/>
            <person name="Hu S."/>
            <person name="Wang D."/>
            <person name="Wang C."/>
            <person name="Pandey M.K."/>
            <person name="Ge S."/>
            <person name="Xu Q."/>
            <person name="Li N."/>
            <person name="Li G."/>
            <person name="Huang Y."/>
            <person name="Saxena R.K."/>
            <person name="Ji Y."/>
            <person name="Li M."/>
            <person name="Yan X."/>
            <person name="He Y."/>
            <person name="Liu Y."/>
            <person name="Wang X."/>
            <person name="Xiang C."/>
            <person name="Varshney R.K."/>
            <person name="Ding H."/>
            <person name="Gao S."/>
            <person name="Zong X."/>
        </authorList>
    </citation>
    <scope>NUCLEOTIDE SEQUENCE [LARGE SCALE GENOMIC DNA]</scope>
    <source>
        <strain evidence="2 3">cv. Zhongwan 6</strain>
    </source>
</reference>